<dbReference type="PANTHER" id="PTHR46644">
    <property type="entry name" value="DNA REPAIR PROTEIN XRCC2"/>
    <property type="match status" value="1"/>
</dbReference>
<dbReference type="InterPro" id="IPR030547">
    <property type="entry name" value="XRCC2"/>
</dbReference>
<evidence type="ECO:0000313" key="3">
    <source>
        <dbReference type="Proteomes" id="UP000023152"/>
    </source>
</evidence>
<dbReference type="GO" id="GO:0005815">
    <property type="term" value="C:microtubule organizing center"/>
    <property type="evidence" value="ECO:0007669"/>
    <property type="project" value="TreeGrafter"/>
</dbReference>
<dbReference type="OrthoDB" id="420422at2759"/>
<dbReference type="GO" id="GO:0000400">
    <property type="term" value="F:four-way junction DNA binding"/>
    <property type="evidence" value="ECO:0007669"/>
    <property type="project" value="TreeGrafter"/>
</dbReference>
<dbReference type="SUPFAM" id="SSF52540">
    <property type="entry name" value="P-loop containing nucleoside triphosphate hydrolases"/>
    <property type="match status" value="1"/>
</dbReference>
<dbReference type="EMBL" id="ASPP01048666">
    <property type="protein sequence ID" value="ETN97771.1"/>
    <property type="molecule type" value="Genomic_DNA"/>
</dbReference>
<sequence>MNKPFLDETSLDLFESFLRQEYPAEKTNIECIDRIIESEEGEAKSAKDDGGEDEEEKKKEKSKVKKEGLESGEIVEIIGNNQSGKSSLLYTITAHMILPKWIDFNDEKIELRRGHNRSVIWIDGNHSFDTNRLVEICKGIVRNEITRHYNEMSVSASANAHETKEESSKDETTTTAPKKKRGLEKQLGLYFTTSQWDGVIENILKYHIYLISIQRHQPIEAILPQLREFCEKLRKQERLLSSSYKLSTDVGANQAHNANYLRFIMVDDLNLFDSFTNEGDSFWKRTTSSSSSSYSRYMFAKKHSFMEVLYESILKKHQLIMIATRKVFYKNEQEVLKHLCTKPTSSIKVTENNHPWFLNDSKSAYAVEKRHITYRVLLWSNQSSLDVCDHMLYHPSTFCNNGLLQLHLFFQPNFTPESSASNANANTGNNSNTRSIAFDDLFQQLPKHGVSAKSVTPYQYISANAPSLLGIDSNDSTKKWDHWAHLLAELDSTAKFRHQFIGYLDRVYANNTQIMIIKGLTVTTKPNPVNQKIKQFRFDAITSTSGFHVLARTQ</sequence>
<comment type="caution">
    <text evidence="2">The sequence shown here is derived from an EMBL/GenBank/DDBJ whole genome shotgun (WGS) entry which is preliminary data.</text>
</comment>
<dbReference type="GO" id="GO:0033063">
    <property type="term" value="C:Rad51B-Rad51C-Rad51D-XRCC2 complex"/>
    <property type="evidence" value="ECO:0007669"/>
    <property type="project" value="InterPro"/>
</dbReference>
<dbReference type="GO" id="GO:0005657">
    <property type="term" value="C:replication fork"/>
    <property type="evidence" value="ECO:0007669"/>
    <property type="project" value="InterPro"/>
</dbReference>
<dbReference type="AlphaFoldDB" id="X6L9G0"/>
<feature type="region of interest" description="Disordered" evidence="1">
    <location>
        <begin position="153"/>
        <end position="179"/>
    </location>
</feature>
<dbReference type="PANTHER" id="PTHR46644:SF2">
    <property type="entry name" value="DNA REPAIR PROTEIN XRCC2"/>
    <property type="match status" value="1"/>
</dbReference>
<evidence type="ECO:0000256" key="1">
    <source>
        <dbReference type="SAM" id="MobiDB-lite"/>
    </source>
</evidence>
<accession>X6L9G0</accession>
<proteinExistence type="predicted"/>
<keyword evidence="3" id="KW-1185">Reference proteome</keyword>
<protein>
    <submittedName>
        <fullName evidence="2">Uncharacterized protein</fullName>
    </submittedName>
</protein>
<dbReference type="Gene3D" id="3.40.50.300">
    <property type="entry name" value="P-loop containing nucleotide triphosphate hydrolases"/>
    <property type="match status" value="1"/>
</dbReference>
<dbReference type="Proteomes" id="UP000023152">
    <property type="component" value="Unassembled WGS sequence"/>
</dbReference>
<reference evidence="2 3" key="1">
    <citation type="journal article" date="2013" name="Curr. Biol.">
        <title>The Genome of the Foraminiferan Reticulomyxa filosa.</title>
        <authorList>
            <person name="Glockner G."/>
            <person name="Hulsmann N."/>
            <person name="Schleicher M."/>
            <person name="Noegel A.A."/>
            <person name="Eichinger L."/>
            <person name="Gallinger C."/>
            <person name="Pawlowski J."/>
            <person name="Sierra R."/>
            <person name="Euteneuer U."/>
            <person name="Pillet L."/>
            <person name="Moustafa A."/>
            <person name="Platzer M."/>
            <person name="Groth M."/>
            <person name="Szafranski K."/>
            <person name="Schliwa M."/>
        </authorList>
    </citation>
    <scope>NUCLEOTIDE SEQUENCE [LARGE SCALE GENOMIC DNA]</scope>
</reference>
<dbReference type="InterPro" id="IPR027417">
    <property type="entry name" value="P-loop_NTPase"/>
</dbReference>
<name>X6L9G0_RETFI</name>
<gene>
    <name evidence="2" type="ORF">RFI_39754</name>
</gene>
<feature type="region of interest" description="Disordered" evidence="1">
    <location>
        <begin position="40"/>
        <end position="66"/>
    </location>
</feature>
<organism evidence="2 3">
    <name type="scientific">Reticulomyxa filosa</name>
    <dbReference type="NCBI Taxonomy" id="46433"/>
    <lineage>
        <taxon>Eukaryota</taxon>
        <taxon>Sar</taxon>
        <taxon>Rhizaria</taxon>
        <taxon>Retaria</taxon>
        <taxon>Foraminifera</taxon>
        <taxon>Monothalamids</taxon>
        <taxon>Reticulomyxidae</taxon>
        <taxon>Reticulomyxa</taxon>
    </lineage>
</organism>
<feature type="compositionally biased region" description="Basic and acidic residues" evidence="1">
    <location>
        <begin position="161"/>
        <end position="172"/>
    </location>
</feature>
<evidence type="ECO:0000313" key="2">
    <source>
        <dbReference type="EMBL" id="ETN97771.1"/>
    </source>
</evidence>
<feature type="compositionally biased region" description="Basic and acidic residues" evidence="1">
    <location>
        <begin position="40"/>
        <end position="49"/>
    </location>
</feature>
<dbReference type="GO" id="GO:0000724">
    <property type="term" value="P:double-strand break repair via homologous recombination"/>
    <property type="evidence" value="ECO:0007669"/>
    <property type="project" value="InterPro"/>
</dbReference>
<dbReference type="GO" id="GO:0042148">
    <property type="term" value="P:DNA strand invasion"/>
    <property type="evidence" value="ECO:0007669"/>
    <property type="project" value="TreeGrafter"/>
</dbReference>